<keyword evidence="3" id="KW-1185">Reference proteome</keyword>
<gene>
    <name evidence="2" type="ORF">CAMP_LOCUS8182</name>
</gene>
<proteinExistence type="predicted"/>
<dbReference type="EMBL" id="CANHGI010000003">
    <property type="protein sequence ID" value="CAI5445545.1"/>
    <property type="molecule type" value="Genomic_DNA"/>
</dbReference>
<evidence type="ECO:0000313" key="3">
    <source>
        <dbReference type="Proteomes" id="UP001152747"/>
    </source>
</evidence>
<sequence length="264" mass="30481">MTQLSPNTNAFQHPENHQYFVQEPLGKRPFPVEFEYDMEYVPRSKRRFDKISSCLENFSISNDTPNSIPLDSSSEDDEMEEIFEPIQSTSSPSSEEPFIIEPEDDEPATAKKIRLDESLQRYLRNAREYDDLMFLPKKEALRGDEITLWQPKILISPRNDFNMTGRITEIDEEEEERVENEIKDRIIENEGMLDEDLPIQNCGIVELDEDVSEPSSWNSSPIPSPPSSQIVELDEESRDTILTTPTSLTNGSVSDDYLEDMEFD</sequence>
<name>A0A9P1IJ33_9PELO</name>
<accession>A0A9P1IJ33</accession>
<feature type="compositionally biased region" description="Polar residues" evidence="1">
    <location>
        <begin position="240"/>
        <end position="253"/>
    </location>
</feature>
<evidence type="ECO:0000313" key="2">
    <source>
        <dbReference type="EMBL" id="CAI5445545.1"/>
    </source>
</evidence>
<evidence type="ECO:0000256" key="1">
    <source>
        <dbReference type="SAM" id="MobiDB-lite"/>
    </source>
</evidence>
<dbReference type="AlphaFoldDB" id="A0A9P1IJ33"/>
<comment type="caution">
    <text evidence="2">The sequence shown here is derived from an EMBL/GenBank/DDBJ whole genome shotgun (WGS) entry which is preliminary data.</text>
</comment>
<dbReference type="Proteomes" id="UP001152747">
    <property type="component" value="Unassembled WGS sequence"/>
</dbReference>
<feature type="compositionally biased region" description="Polar residues" evidence="1">
    <location>
        <begin position="1"/>
        <end position="11"/>
    </location>
</feature>
<feature type="region of interest" description="Disordered" evidence="1">
    <location>
        <begin position="209"/>
        <end position="264"/>
    </location>
</feature>
<organism evidence="2 3">
    <name type="scientific">Caenorhabditis angaria</name>
    <dbReference type="NCBI Taxonomy" id="860376"/>
    <lineage>
        <taxon>Eukaryota</taxon>
        <taxon>Metazoa</taxon>
        <taxon>Ecdysozoa</taxon>
        <taxon>Nematoda</taxon>
        <taxon>Chromadorea</taxon>
        <taxon>Rhabditida</taxon>
        <taxon>Rhabditina</taxon>
        <taxon>Rhabditomorpha</taxon>
        <taxon>Rhabditoidea</taxon>
        <taxon>Rhabditidae</taxon>
        <taxon>Peloderinae</taxon>
        <taxon>Caenorhabditis</taxon>
    </lineage>
</organism>
<protein>
    <submittedName>
        <fullName evidence="2">Uncharacterized protein</fullName>
    </submittedName>
</protein>
<dbReference type="OrthoDB" id="5840954at2759"/>
<feature type="region of interest" description="Disordered" evidence="1">
    <location>
        <begin position="1"/>
        <end position="24"/>
    </location>
</feature>
<reference evidence="2" key="1">
    <citation type="submission" date="2022-11" db="EMBL/GenBank/DDBJ databases">
        <authorList>
            <person name="Kikuchi T."/>
        </authorList>
    </citation>
    <scope>NUCLEOTIDE SEQUENCE</scope>
    <source>
        <strain evidence="2">PS1010</strain>
    </source>
</reference>